<keyword evidence="6" id="KW-1133">Transmembrane helix</keyword>
<dbReference type="GO" id="GO:0034496">
    <property type="term" value="P:multivesicular body membrane disassembly"/>
    <property type="evidence" value="ECO:0007669"/>
    <property type="project" value="TreeGrafter"/>
</dbReference>
<evidence type="ECO:0000256" key="7">
    <source>
        <dbReference type="ARBA" id="ARBA00023136"/>
    </source>
</evidence>
<dbReference type="GO" id="GO:0005775">
    <property type="term" value="C:vacuolar lumen"/>
    <property type="evidence" value="ECO:0007669"/>
    <property type="project" value="TreeGrafter"/>
</dbReference>
<protein>
    <submittedName>
        <fullName evidence="9">Uncharacterized protein</fullName>
    </submittedName>
</protein>
<dbReference type="PANTHER" id="PTHR47175:SF2">
    <property type="entry name" value="LIPASE ATG15-RELATED"/>
    <property type="match status" value="1"/>
</dbReference>
<dbReference type="GO" id="GO:0004620">
    <property type="term" value="F:phospholipase activity"/>
    <property type="evidence" value="ECO:0007669"/>
    <property type="project" value="TreeGrafter"/>
</dbReference>
<keyword evidence="5" id="KW-0378">Hydrolase</keyword>
<organism evidence="9 10">
    <name type="scientific">Jimgerdemannia flammicorona</name>
    <dbReference type="NCBI Taxonomy" id="994334"/>
    <lineage>
        <taxon>Eukaryota</taxon>
        <taxon>Fungi</taxon>
        <taxon>Fungi incertae sedis</taxon>
        <taxon>Mucoromycota</taxon>
        <taxon>Mucoromycotina</taxon>
        <taxon>Endogonomycetes</taxon>
        <taxon>Endogonales</taxon>
        <taxon>Endogonaceae</taxon>
        <taxon>Jimgerdemannia</taxon>
    </lineage>
</organism>
<comment type="subcellular location">
    <subcellularLocation>
        <location evidence="2">Endomembrane system</location>
    </subcellularLocation>
    <subcellularLocation>
        <location evidence="1">Membrane</location>
        <topology evidence="1">Single-pass membrane protein</topology>
    </subcellularLocation>
</comment>
<comment type="caution">
    <text evidence="9">The sequence shown here is derived from an EMBL/GenBank/DDBJ whole genome shotgun (WGS) entry which is preliminary data.</text>
</comment>
<evidence type="ECO:0000256" key="8">
    <source>
        <dbReference type="ARBA" id="ARBA00023180"/>
    </source>
</evidence>
<evidence type="ECO:0000256" key="6">
    <source>
        <dbReference type="ARBA" id="ARBA00022989"/>
    </source>
</evidence>
<dbReference type="PANTHER" id="PTHR47175">
    <property type="entry name" value="LIPASE ATG15-RELATED"/>
    <property type="match status" value="1"/>
</dbReference>
<evidence type="ECO:0000256" key="3">
    <source>
        <dbReference type="ARBA" id="ARBA00010701"/>
    </source>
</evidence>
<evidence type="ECO:0000313" key="10">
    <source>
        <dbReference type="Proteomes" id="UP000268093"/>
    </source>
</evidence>
<name>A0A433A2S8_9FUNG</name>
<comment type="similarity">
    <text evidence="3">Belongs to the AB hydrolase superfamily. Lipase family.</text>
</comment>
<evidence type="ECO:0000256" key="2">
    <source>
        <dbReference type="ARBA" id="ARBA00004308"/>
    </source>
</evidence>
<dbReference type="AlphaFoldDB" id="A0A433A2S8"/>
<proteinExistence type="inferred from homology"/>
<evidence type="ECO:0000313" key="9">
    <source>
        <dbReference type="EMBL" id="RUO96991.1"/>
    </source>
</evidence>
<dbReference type="OrthoDB" id="58570at2759"/>
<dbReference type="EMBL" id="RBNI01018923">
    <property type="protein sequence ID" value="RUO96991.1"/>
    <property type="molecule type" value="Genomic_DNA"/>
</dbReference>
<keyword evidence="7" id="KW-0472">Membrane</keyword>
<dbReference type="GO" id="GO:0046461">
    <property type="term" value="P:neutral lipid catabolic process"/>
    <property type="evidence" value="ECO:0007669"/>
    <property type="project" value="TreeGrafter"/>
</dbReference>
<evidence type="ECO:0000256" key="4">
    <source>
        <dbReference type="ARBA" id="ARBA00022692"/>
    </source>
</evidence>
<reference evidence="9 10" key="1">
    <citation type="journal article" date="2018" name="New Phytol.">
        <title>Phylogenomics of Endogonaceae and evolution of mycorrhizas within Mucoromycota.</title>
        <authorList>
            <person name="Chang Y."/>
            <person name="Desiro A."/>
            <person name="Na H."/>
            <person name="Sandor L."/>
            <person name="Lipzen A."/>
            <person name="Clum A."/>
            <person name="Barry K."/>
            <person name="Grigoriev I.V."/>
            <person name="Martin F.M."/>
            <person name="Stajich J.E."/>
            <person name="Smith M.E."/>
            <person name="Bonito G."/>
            <person name="Spatafora J.W."/>
        </authorList>
    </citation>
    <scope>NUCLEOTIDE SEQUENCE [LARGE SCALE GENOMIC DNA]</scope>
    <source>
        <strain evidence="9 10">GMNB39</strain>
    </source>
</reference>
<sequence>MVDRPLSRWVIGLSSGPHVWLAHRHIRGSRGSPRRSKAPPPWSACAQLRENPHVAYWEYGRPNIYGRVYGGFWRVTIGDELGGHAHRAFRKMISPQSHHLPFSGPFDCWYGGFAVESRCHTGRTCIYDVVNQSGWKMDIRSHRIGDVIEKILTKWEGVPDCFEEQQCDDCDMWEFEKLQRKSGCPA</sequence>
<dbReference type="GO" id="GO:0034727">
    <property type="term" value="P:piecemeal microautophagy of the nucleus"/>
    <property type="evidence" value="ECO:0007669"/>
    <property type="project" value="TreeGrafter"/>
</dbReference>
<evidence type="ECO:0000256" key="5">
    <source>
        <dbReference type="ARBA" id="ARBA00022801"/>
    </source>
</evidence>
<dbReference type="GO" id="GO:0006660">
    <property type="term" value="P:phosphatidylserine catabolic process"/>
    <property type="evidence" value="ECO:0007669"/>
    <property type="project" value="TreeGrafter"/>
</dbReference>
<dbReference type="Proteomes" id="UP000268093">
    <property type="component" value="Unassembled WGS sequence"/>
</dbReference>
<dbReference type="InterPro" id="IPR050805">
    <property type="entry name" value="ATG15_Lipase"/>
</dbReference>
<gene>
    <name evidence="9" type="ORF">BC936DRAFT_141157</name>
</gene>
<dbReference type="GO" id="GO:0012505">
    <property type="term" value="C:endomembrane system"/>
    <property type="evidence" value="ECO:0007669"/>
    <property type="project" value="UniProtKB-SubCell"/>
</dbReference>
<dbReference type="GO" id="GO:0016020">
    <property type="term" value="C:membrane"/>
    <property type="evidence" value="ECO:0007669"/>
    <property type="project" value="UniProtKB-SubCell"/>
</dbReference>
<keyword evidence="4" id="KW-0812">Transmembrane</keyword>
<accession>A0A433A2S8</accession>
<evidence type="ECO:0000256" key="1">
    <source>
        <dbReference type="ARBA" id="ARBA00004167"/>
    </source>
</evidence>
<keyword evidence="8" id="KW-0325">Glycoprotein</keyword>
<keyword evidence="10" id="KW-1185">Reference proteome</keyword>